<keyword evidence="12" id="KW-1185">Reference proteome</keyword>
<comment type="similarity">
    <text evidence="2">Belongs to the synaptophysin/synaptobrevin family.</text>
</comment>
<gene>
    <name evidence="11" type="primary">sypl2b</name>
    <name evidence="11" type="ORF">DAT39_008782</name>
</gene>
<dbReference type="Pfam" id="PF01284">
    <property type="entry name" value="MARVEL"/>
    <property type="match status" value="1"/>
</dbReference>
<dbReference type="InterPro" id="IPR001285">
    <property type="entry name" value="Synaptophysin/porin"/>
</dbReference>
<keyword evidence="4 9" id="KW-1133">Transmembrane helix</keyword>
<dbReference type="PRINTS" id="PR00220">
    <property type="entry name" value="SYNAPTOPHYSN"/>
</dbReference>
<evidence type="ECO:0000256" key="9">
    <source>
        <dbReference type="SAM" id="Phobius"/>
    </source>
</evidence>
<evidence type="ECO:0000256" key="7">
    <source>
        <dbReference type="PROSITE-ProRule" id="PRU00581"/>
    </source>
</evidence>
<feature type="transmembrane region" description="Helical" evidence="9">
    <location>
        <begin position="156"/>
        <end position="178"/>
    </location>
</feature>
<keyword evidence="3 7" id="KW-0812">Transmembrane</keyword>
<feature type="transmembrane region" description="Helical" evidence="9">
    <location>
        <begin position="190"/>
        <end position="210"/>
    </location>
</feature>
<accession>A0A8J4X404</accession>
<dbReference type="PROSITE" id="PS51225">
    <property type="entry name" value="MARVEL"/>
    <property type="match status" value="1"/>
</dbReference>
<comment type="subcellular location">
    <subcellularLocation>
        <location evidence="1">Membrane</location>
        <topology evidence="1">Multi-pass membrane protein</topology>
    </subcellularLocation>
</comment>
<feature type="non-terminal residue" evidence="11">
    <location>
        <position position="1"/>
    </location>
</feature>
<feature type="compositionally biased region" description="Polar residues" evidence="8">
    <location>
        <begin position="1"/>
        <end position="15"/>
    </location>
</feature>
<organism evidence="11 12">
    <name type="scientific">Clarias magur</name>
    <name type="common">Asian catfish</name>
    <name type="synonym">Macropteronotus magur</name>
    <dbReference type="NCBI Taxonomy" id="1594786"/>
    <lineage>
        <taxon>Eukaryota</taxon>
        <taxon>Metazoa</taxon>
        <taxon>Chordata</taxon>
        <taxon>Craniata</taxon>
        <taxon>Vertebrata</taxon>
        <taxon>Euteleostomi</taxon>
        <taxon>Actinopterygii</taxon>
        <taxon>Neopterygii</taxon>
        <taxon>Teleostei</taxon>
        <taxon>Ostariophysi</taxon>
        <taxon>Siluriformes</taxon>
        <taxon>Clariidae</taxon>
        <taxon>Clarias</taxon>
    </lineage>
</organism>
<evidence type="ECO:0000259" key="10">
    <source>
        <dbReference type="PROSITE" id="PS51225"/>
    </source>
</evidence>
<keyword evidence="6" id="KW-0325">Glycoprotein</keyword>
<dbReference type="GO" id="GO:0030672">
    <property type="term" value="C:synaptic vesicle membrane"/>
    <property type="evidence" value="ECO:0007669"/>
    <property type="project" value="TreeGrafter"/>
</dbReference>
<dbReference type="OrthoDB" id="10006326at2759"/>
<dbReference type="PANTHER" id="PTHR10306">
    <property type="entry name" value="SYNAPTOPHYSIN"/>
    <property type="match status" value="1"/>
</dbReference>
<evidence type="ECO:0000256" key="2">
    <source>
        <dbReference type="ARBA" id="ARBA00006476"/>
    </source>
</evidence>
<keyword evidence="5 7" id="KW-0472">Membrane</keyword>
<evidence type="ECO:0000313" key="11">
    <source>
        <dbReference type="EMBL" id="KAF5901514.1"/>
    </source>
</evidence>
<feature type="domain" description="MARVEL" evidence="10">
    <location>
        <begin position="68"/>
        <end position="273"/>
    </location>
</feature>
<evidence type="ECO:0000256" key="6">
    <source>
        <dbReference type="ARBA" id="ARBA00023180"/>
    </source>
</evidence>
<name>A0A8J4X404_CLAMG</name>
<evidence type="ECO:0000256" key="1">
    <source>
        <dbReference type="ARBA" id="ARBA00004141"/>
    </source>
</evidence>
<evidence type="ECO:0000256" key="8">
    <source>
        <dbReference type="SAM" id="MobiDB-lite"/>
    </source>
</evidence>
<dbReference type="Proteomes" id="UP000727407">
    <property type="component" value="Unassembled WGS sequence"/>
</dbReference>
<evidence type="ECO:0000313" key="12">
    <source>
        <dbReference type="Proteomes" id="UP000727407"/>
    </source>
</evidence>
<evidence type="ECO:0000256" key="4">
    <source>
        <dbReference type="ARBA" id="ARBA00022989"/>
    </source>
</evidence>
<proteinExistence type="inferred from homology"/>
<feature type="transmembrane region" description="Helical" evidence="9">
    <location>
        <begin position="73"/>
        <end position="92"/>
    </location>
</feature>
<evidence type="ECO:0000256" key="5">
    <source>
        <dbReference type="ARBA" id="ARBA00023136"/>
    </source>
</evidence>
<dbReference type="AlphaFoldDB" id="A0A8J4X404"/>
<protein>
    <submittedName>
        <fullName evidence="11">Synaptophysin-like protein 1</fullName>
    </submittedName>
</protein>
<dbReference type="PANTHER" id="PTHR10306:SF9">
    <property type="entry name" value="SYNAPTOPHYSIN-LIKE PROTEIN 1"/>
    <property type="match status" value="1"/>
</dbReference>
<dbReference type="InterPro" id="IPR008253">
    <property type="entry name" value="Marvel"/>
</dbReference>
<evidence type="ECO:0000256" key="3">
    <source>
        <dbReference type="ARBA" id="ARBA00022692"/>
    </source>
</evidence>
<sequence>MSLKTTGTKHQQLAPTFTKEPLVSRNSPAPACSVMSHVSSALPNVKKNCNMESVGQKIMSGFRLDITPLKEPLGFIRLLEWVFVIFAFASTVDYSGNTSFNIQCEGTKPIHEINVSFKYPFRLNAQKFDVPKCNTSKTGEMIPYHLIGDFSSSAQFFVGVGVLGFLYCTIILVVYVGYQHMYRESNRGPVFDLLITGIFTFLWLVASSAWGKGLNDVKWATSPTELLALIDVCKNGPNKCSPGALPAYGPLNSSVIMPATCAEDPVPTFFFKQ</sequence>
<feature type="region of interest" description="Disordered" evidence="8">
    <location>
        <begin position="1"/>
        <end position="25"/>
    </location>
</feature>
<reference evidence="11" key="1">
    <citation type="submission" date="2020-07" db="EMBL/GenBank/DDBJ databases">
        <title>Clarias magur genome sequencing, assembly and annotation.</title>
        <authorList>
            <person name="Kushwaha B."/>
            <person name="Kumar R."/>
            <person name="Das P."/>
            <person name="Joshi C.G."/>
            <person name="Kumar D."/>
            <person name="Nagpure N.S."/>
            <person name="Pandey M."/>
            <person name="Agarwal S."/>
            <person name="Srivastava S."/>
            <person name="Singh M."/>
            <person name="Sahoo L."/>
            <person name="Jayasankar P."/>
            <person name="Meher P.K."/>
            <person name="Koringa P.G."/>
            <person name="Iquebal M.A."/>
            <person name="Das S.P."/>
            <person name="Bit A."/>
            <person name="Patnaik S."/>
            <person name="Patel N."/>
            <person name="Shah T.M."/>
            <person name="Hinsu A."/>
            <person name="Jena J.K."/>
        </authorList>
    </citation>
    <scope>NUCLEOTIDE SEQUENCE</scope>
    <source>
        <strain evidence="11">CIFAMagur01</strain>
        <tissue evidence="11">Testis</tissue>
    </source>
</reference>
<comment type="caution">
    <text evidence="11">The sequence shown here is derived from an EMBL/GenBank/DDBJ whole genome shotgun (WGS) entry which is preliminary data.</text>
</comment>
<dbReference type="EMBL" id="QNUK01000111">
    <property type="protein sequence ID" value="KAF5901514.1"/>
    <property type="molecule type" value="Genomic_DNA"/>
</dbReference>